<dbReference type="EMBL" id="SSTF01000011">
    <property type="protein sequence ID" value="THG26030.1"/>
    <property type="molecule type" value="Genomic_DNA"/>
</dbReference>
<evidence type="ECO:0000259" key="7">
    <source>
        <dbReference type="PROSITE" id="PS50847"/>
    </source>
</evidence>
<gene>
    <name evidence="8" type="ORF">E5991_04405</name>
</gene>
<evidence type="ECO:0000256" key="3">
    <source>
        <dbReference type="ARBA" id="ARBA00022729"/>
    </source>
</evidence>
<sequence>MKKVWKGFAAAVSAAAIAATGFIGATSAYADVAAGKINITGAAAADTFTGYMPFVIASERTTGTGEAAVTTYQYTMNTAGGFTATVVQNIINTVDPDNGIVSPTTDAKVSEWVKGYFGADSGAGFAFDSTKAQSFAKAVIDAAEANGLTPAFTNQTATQLSAADSPAGYYAIKQTNEPATGTADTTTMSRYISGNVTAAAPLTVAIKNTTVTSVKKVQENDSNTVNGTTDTRLPAVNINNNFNDVADYSIGDDVPFEFIGTVPAKFGDYDHFQYIFKDTMDPAQLQLVEDSVQVYVLPAATTNINWNANGTLQGGTLLTADTHYAVTVDKNADDTQKGTFSIAVGTNVPATTEPAAAAYRDLKGITYGADNTKLAAGDRIVVTYNATLQQGAEIGRPGNVNTMELEFSNNPYDVYDTATTPRDEVVVFTYELDASKVDSGNTETKLNGAEFVLWKNDKGTENNQAANLVQATDTEGNAIAGSYIFTGWAQAGTAGTTLKNGNGSLFKIAGLDEGTYYLEETKAPAGYNKPDTFFKLVLTATTANNQTNGSNANTGLTEIKVNDAANSGNAATGIGTANILNNKGSNLPETGGMGTTILYAAGAAIVLIAGIGLAVTLRRRQA</sequence>
<feature type="chain" id="PRO_5020859062" evidence="6">
    <location>
        <begin position="31"/>
        <end position="622"/>
    </location>
</feature>
<keyword evidence="1" id="KW-0134">Cell wall</keyword>
<accession>A0A4S4F834</accession>
<keyword evidence="3 6" id="KW-0732">Signal</keyword>
<reference evidence="8 9" key="1">
    <citation type="submission" date="2019-04" db="EMBL/GenBank/DDBJ databases">
        <title>Microbes associate with the intestines of laboratory mice.</title>
        <authorList>
            <person name="Navarre W."/>
            <person name="Wong E."/>
            <person name="Huang K.C."/>
            <person name="Tropini C."/>
            <person name="Ng K."/>
            <person name="Yu B."/>
        </authorList>
    </citation>
    <scope>NUCLEOTIDE SEQUENCE [LARGE SCALE GENOMIC DNA]</scope>
    <source>
        <strain evidence="8 9">NM87_A27A</strain>
    </source>
</reference>
<evidence type="ECO:0000256" key="4">
    <source>
        <dbReference type="ARBA" id="ARBA00023088"/>
    </source>
</evidence>
<dbReference type="GO" id="GO:0005975">
    <property type="term" value="P:carbohydrate metabolic process"/>
    <property type="evidence" value="ECO:0007669"/>
    <property type="project" value="UniProtKB-ARBA"/>
</dbReference>
<keyword evidence="2" id="KW-0964">Secreted</keyword>
<dbReference type="InterPro" id="IPR013783">
    <property type="entry name" value="Ig-like_fold"/>
</dbReference>
<feature type="domain" description="Gram-positive cocci surface proteins LPxTG" evidence="7">
    <location>
        <begin position="587"/>
        <end position="622"/>
    </location>
</feature>
<keyword evidence="5" id="KW-0472">Membrane</keyword>
<keyword evidence="5" id="KW-0812">Transmembrane</keyword>
<evidence type="ECO:0000256" key="6">
    <source>
        <dbReference type="SAM" id="SignalP"/>
    </source>
</evidence>
<dbReference type="AlphaFoldDB" id="A0A4S4F834"/>
<dbReference type="PROSITE" id="PS50847">
    <property type="entry name" value="GRAM_POS_ANCHORING"/>
    <property type="match status" value="1"/>
</dbReference>
<comment type="caution">
    <text evidence="8">The sequence shown here is derived from an EMBL/GenBank/DDBJ whole genome shotgun (WGS) entry which is preliminary data.</text>
</comment>
<dbReference type="NCBIfam" id="TIGR01167">
    <property type="entry name" value="LPXTG_anchor"/>
    <property type="match status" value="1"/>
</dbReference>
<dbReference type="NCBIfam" id="TIGR04226">
    <property type="entry name" value="RrgB_K2N_iso_D2"/>
    <property type="match status" value="1"/>
</dbReference>
<dbReference type="RefSeq" id="WP_136511228.1">
    <property type="nucleotide sequence ID" value="NZ_SSTF01000011.1"/>
</dbReference>
<dbReference type="InterPro" id="IPR019931">
    <property type="entry name" value="LPXTG_anchor"/>
</dbReference>
<feature type="signal peptide" evidence="6">
    <location>
        <begin position="1"/>
        <end position="30"/>
    </location>
</feature>
<feature type="transmembrane region" description="Helical" evidence="5">
    <location>
        <begin position="597"/>
        <end position="617"/>
    </location>
</feature>
<dbReference type="InterPro" id="IPR041033">
    <property type="entry name" value="SpaA_PFL_dom_1"/>
</dbReference>
<dbReference type="Pfam" id="PF17802">
    <property type="entry name" value="SpaA"/>
    <property type="match status" value="1"/>
</dbReference>
<dbReference type="InterPro" id="IPR026466">
    <property type="entry name" value="Fim_isopep_form_D2_dom"/>
</dbReference>
<keyword evidence="4" id="KW-0572">Peptidoglycan-anchor</keyword>
<proteinExistence type="predicted"/>
<evidence type="ECO:0000313" key="9">
    <source>
        <dbReference type="Proteomes" id="UP000306798"/>
    </source>
</evidence>
<evidence type="ECO:0000256" key="5">
    <source>
        <dbReference type="SAM" id="Phobius"/>
    </source>
</evidence>
<dbReference type="Proteomes" id="UP000306798">
    <property type="component" value="Unassembled WGS sequence"/>
</dbReference>
<dbReference type="Gene3D" id="2.60.40.740">
    <property type="match status" value="1"/>
</dbReference>
<evidence type="ECO:0000313" key="8">
    <source>
        <dbReference type="EMBL" id="THG26030.1"/>
    </source>
</evidence>
<keyword evidence="5" id="KW-1133">Transmembrane helix</keyword>
<evidence type="ECO:0000256" key="1">
    <source>
        <dbReference type="ARBA" id="ARBA00022512"/>
    </source>
</evidence>
<dbReference type="Gene3D" id="2.60.40.10">
    <property type="entry name" value="Immunoglobulins"/>
    <property type="match status" value="1"/>
</dbReference>
<evidence type="ECO:0000256" key="2">
    <source>
        <dbReference type="ARBA" id="ARBA00022525"/>
    </source>
</evidence>
<name>A0A4S4F834_9BIFI</name>
<protein>
    <submittedName>
        <fullName evidence="8">Isopeptide-forming domain-containing fimbrial protein</fullName>
    </submittedName>
</protein>
<organism evidence="8 9">
    <name type="scientific">Bifidobacterium pseudolongum</name>
    <dbReference type="NCBI Taxonomy" id="1694"/>
    <lineage>
        <taxon>Bacteria</taxon>
        <taxon>Bacillati</taxon>
        <taxon>Actinomycetota</taxon>
        <taxon>Actinomycetes</taxon>
        <taxon>Bifidobacteriales</taxon>
        <taxon>Bifidobacteriaceae</taxon>
        <taxon>Bifidobacterium</taxon>
    </lineage>
</organism>